<feature type="domain" description="Peptidase M28" evidence="15">
    <location>
        <begin position="151"/>
        <end position="345"/>
    </location>
</feature>
<feature type="transmembrane region" description="Helical" evidence="14">
    <location>
        <begin position="458"/>
        <end position="476"/>
    </location>
</feature>
<keyword evidence="6" id="KW-0479">Metal-binding</keyword>
<reference evidence="16 17" key="1">
    <citation type="submission" date="2022-07" db="EMBL/GenBank/DDBJ databases">
        <title>Genome-wide signatures of adaptation to extreme environments.</title>
        <authorList>
            <person name="Cho C.H."/>
            <person name="Yoon H.S."/>
        </authorList>
    </citation>
    <scope>NUCLEOTIDE SEQUENCE [LARGE SCALE GENOMIC DNA]</scope>
    <source>
        <strain evidence="16 17">108.79 E11</strain>
    </source>
</reference>
<comment type="caution">
    <text evidence="16">The sequence shown here is derived from an EMBL/GenBank/DDBJ whole genome shotgun (WGS) entry which is preliminary data.</text>
</comment>
<keyword evidence="9" id="KW-0862">Zinc</keyword>
<keyword evidence="7" id="KW-0378">Hydrolase</keyword>
<evidence type="ECO:0000256" key="11">
    <source>
        <dbReference type="ARBA" id="ARBA00023049"/>
    </source>
</evidence>
<dbReference type="InterPro" id="IPR007484">
    <property type="entry name" value="Peptidase_M28"/>
</dbReference>
<dbReference type="EMBL" id="JANCYU010000039">
    <property type="protein sequence ID" value="KAK4526382.1"/>
    <property type="molecule type" value="Genomic_DNA"/>
</dbReference>
<keyword evidence="5 14" id="KW-0812">Transmembrane</keyword>
<comment type="similarity">
    <text evidence="3">Belongs to the peptidase M28 family.</text>
</comment>
<comment type="cofactor">
    <cofactor evidence="1">
        <name>Zn(2+)</name>
        <dbReference type="ChEBI" id="CHEBI:29105"/>
    </cofactor>
</comment>
<accession>A0AAV9IG84</accession>
<sequence length="839" mass="94496">MPNSESKTSQQLKSAKSNNLEREIEWIEALKVILCLLVLLCVAYWGLTHSPKPKLADTTPPHIFSSERAFSYVRHLVDNIGYRLVGSKGLEQGQQYIVEQLEQMVNRYKEAHTANNLETVLERQVVNGTYRIKLESLGNFTFHTVYTEIENIIFRIQPKHLYANSRKAVLVNCHVDSAVGSPGASDDAAGCGVMLELVNNILSGSLDWKRPIIFLFNGAEEPVLDGAHGFVTQHRWAKDVGVLLNIESSGSGGLALLFRSGPKNGWLTRVFAKSVKRPHGASVSQDFFDADLVPAETDFRVFWEQGNIPGIDLANYLNGQTYHTPRDASDRVMLETLQHMGETVNSLLVELAVNSNVIDEAASNVEMQNERVIYHDFLGLYTFIYSERIGNTIFWLVWLISIYLCVDRVFNHIGWKTFVYSFFNICTSIAGAFGAALVVGFLLSVSYIRAMVWYHRNWVAYFIFAPWMTCVFLYILNKQYGGKAVWSKKDNSSLVSSEALIVAHVVMEWIVLTFLLYFRLASVYIYAWTVIAGCLAMRLPLGWTSRFICLYIPIAILKGPVFWLGAQVFLPIMGRAGVNVFADVVAVIFVSLFWIPSILIPLAPTWVSMFLLLVGVFHPYDKMNAPKRVVYHHMIVSENNKVRNALFVSSMDRRDVVNAPYSDVLLENAQDSKVFRWGWFSSGPWENIEPLGKTCHGVFIENFTVQHDVPKPSVKVLEQRSLTSDGGGEEEGRELLLEFSFPGAHWGSIRWNASLSKWSLEDKLPEPLEDGTVYMRHIGSHDSRSFQVRLHTRGKAPIAMDLTSTHFGAHSDLAPFLTTTLPNWAVAIAFRSHAASCLV</sequence>
<comment type="subcellular location">
    <subcellularLocation>
        <location evidence="2">Endoplasmic reticulum membrane</location>
        <topology evidence="2">Multi-pass membrane protein</topology>
    </subcellularLocation>
</comment>
<feature type="transmembrane region" description="Helical" evidence="14">
    <location>
        <begin position="422"/>
        <end position="446"/>
    </location>
</feature>
<dbReference type="GO" id="GO:0008235">
    <property type="term" value="F:metalloexopeptidase activity"/>
    <property type="evidence" value="ECO:0007669"/>
    <property type="project" value="InterPro"/>
</dbReference>
<feature type="transmembrane region" description="Helical" evidence="14">
    <location>
        <begin position="29"/>
        <end position="47"/>
    </location>
</feature>
<dbReference type="GO" id="GO:0046872">
    <property type="term" value="F:metal ion binding"/>
    <property type="evidence" value="ECO:0007669"/>
    <property type="project" value="UniProtKB-KW"/>
</dbReference>
<keyword evidence="13" id="KW-0325">Glycoprotein</keyword>
<evidence type="ECO:0000256" key="13">
    <source>
        <dbReference type="ARBA" id="ARBA00023180"/>
    </source>
</evidence>
<name>A0AAV9IG84_9RHOD</name>
<organism evidence="16 17">
    <name type="scientific">Galdieria yellowstonensis</name>
    <dbReference type="NCBI Taxonomy" id="3028027"/>
    <lineage>
        <taxon>Eukaryota</taxon>
        <taxon>Rhodophyta</taxon>
        <taxon>Bangiophyceae</taxon>
        <taxon>Galdieriales</taxon>
        <taxon>Galdieriaceae</taxon>
        <taxon>Galdieria</taxon>
    </lineage>
</organism>
<evidence type="ECO:0000256" key="14">
    <source>
        <dbReference type="SAM" id="Phobius"/>
    </source>
</evidence>
<evidence type="ECO:0000256" key="12">
    <source>
        <dbReference type="ARBA" id="ARBA00023136"/>
    </source>
</evidence>
<feature type="transmembrane region" description="Helical" evidence="14">
    <location>
        <begin position="576"/>
        <end position="595"/>
    </location>
</feature>
<keyword evidence="11" id="KW-0482">Metalloprotease</keyword>
<evidence type="ECO:0000256" key="7">
    <source>
        <dbReference type="ARBA" id="ARBA00022801"/>
    </source>
</evidence>
<dbReference type="SUPFAM" id="SSF53187">
    <property type="entry name" value="Zn-dependent exopeptidases"/>
    <property type="match status" value="1"/>
</dbReference>
<evidence type="ECO:0000259" key="15">
    <source>
        <dbReference type="Pfam" id="PF04389"/>
    </source>
</evidence>
<gene>
    <name evidence="16" type="ORF">GAYE_SCF23G4296</name>
</gene>
<dbReference type="Gene3D" id="3.40.630.10">
    <property type="entry name" value="Zn peptidases"/>
    <property type="match status" value="1"/>
</dbReference>
<feature type="transmembrane region" description="Helical" evidence="14">
    <location>
        <begin position="497"/>
        <end position="517"/>
    </location>
</feature>
<dbReference type="PANTHER" id="PTHR12147:SF22">
    <property type="entry name" value="ENDOPLASMIC RETICULUM METALLOPEPTIDASE 1"/>
    <property type="match status" value="1"/>
</dbReference>
<dbReference type="GO" id="GO:0005789">
    <property type="term" value="C:endoplasmic reticulum membrane"/>
    <property type="evidence" value="ECO:0007669"/>
    <property type="project" value="UniProtKB-SubCell"/>
</dbReference>
<evidence type="ECO:0000256" key="2">
    <source>
        <dbReference type="ARBA" id="ARBA00004477"/>
    </source>
</evidence>
<keyword evidence="8" id="KW-0256">Endoplasmic reticulum</keyword>
<dbReference type="InterPro" id="IPR045175">
    <property type="entry name" value="M28_fam"/>
</dbReference>
<proteinExistence type="inferred from homology"/>
<keyword evidence="12 14" id="KW-0472">Membrane</keyword>
<feature type="transmembrane region" description="Helical" evidence="14">
    <location>
        <begin position="548"/>
        <end position="570"/>
    </location>
</feature>
<dbReference type="InterPro" id="IPR048024">
    <property type="entry name" value="Fxna-like_M28_dom"/>
</dbReference>
<evidence type="ECO:0000256" key="10">
    <source>
        <dbReference type="ARBA" id="ARBA00022989"/>
    </source>
</evidence>
<dbReference type="Proteomes" id="UP001300502">
    <property type="component" value="Unassembled WGS sequence"/>
</dbReference>
<keyword evidence="17" id="KW-1185">Reference proteome</keyword>
<evidence type="ECO:0000313" key="17">
    <source>
        <dbReference type="Proteomes" id="UP001300502"/>
    </source>
</evidence>
<keyword evidence="10 14" id="KW-1133">Transmembrane helix</keyword>
<keyword evidence="4" id="KW-0645">Protease</keyword>
<dbReference type="PANTHER" id="PTHR12147">
    <property type="entry name" value="METALLOPEPTIDASE M28 FAMILY MEMBER"/>
    <property type="match status" value="1"/>
</dbReference>
<evidence type="ECO:0000256" key="5">
    <source>
        <dbReference type="ARBA" id="ARBA00022692"/>
    </source>
</evidence>
<evidence type="ECO:0000256" key="9">
    <source>
        <dbReference type="ARBA" id="ARBA00022833"/>
    </source>
</evidence>
<dbReference type="AlphaFoldDB" id="A0AAV9IG84"/>
<dbReference type="Pfam" id="PF04389">
    <property type="entry name" value="Peptidase_M28"/>
    <property type="match status" value="1"/>
</dbReference>
<feature type="transmembrane region" description="Helical" evidence="14">
    <location>
        <begin position="392"/>
        <end position="410"/>
    </location>
</feature>
<feature type="transmembrane region" description="Helical" evidence="14">
    <location>
        <begin position="523"/>
        <end position="541"/>
    </location>
</feature>
<evidence type="ECO:0000256" key="6">
    <source>
        <dbReference type="ARBA" id="ARBA00022723"/>
    </source>
</evidence>
<dbReference type="GO" id="GO:0006508">
    <property type="term" value="P:proteolysis"/>
    <property type="evidence" value="ECO:0007669"/>
    <property type="project" value="UniProtKB-KW"/>
</dbReference>
<evidence type="ECO:0000256" key="4">
    <source>
        <dbReference type="ARBA" id="ARBA00022670"/>
    </source>
</evidence>
<evidence type="ECO:0000313" key="16">
    <source>
        <dbReference type="EMBL" id="KAK4526382.1"/>
    </source>
</evidence>
<evidence type="ECO:0000256" key="1">
    <source>
        <dbReference type="ARBA" id="ARBA00001947"/>
    </source>
</evidence>
<evidence type="ECO:0000256" key="3">
    <source>
        <dbReference type="ARBA" id="ARBA00010918"/>
    </source>
</evidence>
<protein>
    <recommendedName>
        <fullName evidence="15">Peptidase M28 domain-containing protein</fullName>
    </recommendedName>
</protein>
<dbReference type="CDD" id="cd03875">
    <property type="entry name" value="M28_Fxna_like"/>
    <property type="match status" value="1"/>
</dbReference>
<dbReference type="FunFam" id="3.40.630.10:FF:000008">
    <property type="entry name" value="Endoplasmic reticulum metallopeptidase 1"/>
    <property type="match status" value="1"/>
</dbReference>
<evidence type="ECO:0000256" key="8">
    <source>
        <dbReference type="ARBA" id="ARBA00022824"/>
    </source>
</evidence>